<dbReference type="Proteomes" id="UP000799750">
    <property type="component" value="Unassembled WGS sequence"/>
</dbReference>
<feature type="compositionally biased region" description="Pro residues" evidence="1">
    <location>
        <begin position="175"/>
        <end position="187"/>
    </location>
</feature>
<protein>
    <submittedName>
        <fullName evidence="2">Uncharacterized protein</fullName>
    </submittedName>
</protein>
<feature type="compositionally biased region" description="Basic and acidic residues" evidence="1">
    <location>
        <begin position="321"/>
        <end position="332"/>
    </location>
</feature>
<name>A0A6A6QXA8_9PEZI</name>
<dbReference type="AlphaFoldDB" id="A0A6A6QXA8"/>
<sequence length="474" mass="48917">MSSGNGPDHPDRADSPSLEELLAPVTAYVQQNRHSGPPPPTTGPIVPQNTVASNAQPDRSYQAYHAGDQIEDAAHGFGASSRVVEGPQDVGTHTNPINVDDDDDLYADPPPIVHPSGTPGNALGPILAASNTQQNTAPIPHIPQPQPALGQNTATAGPPQPLRLLSGQVITPTGWTPPPPVARPVPQPLQLLSGAVIAPTTLPPPAPRPGRGGRSTGSRAVASSSSAGQATFPPPAAPHGQGAQTQTAASGPLPPIGLNSAAPAAQTATLVTQATPAQHAASHAGTLRGPTNFDNSATDPVLLQSLVPAIDAQATTSTNEVAREPPTTREDSPSTAEDVEVPEAFEQRFGDDGGVGVTDTLVANIEGYESPETLTVAEEPHQEAPTPVPGRHPPQSVRGATVQPSVSGPATAPAHVAGDDMFSAANLAAFDARFDNEPEDEEEAKQKEEKDDEDDEGDEDEDDDEELEDFNSRE</sequence>
<keyword evidence="3" id="KW-1185">Reference proteome</keyword>
<evidence type="ECO:0000256" key="1">
    <source>
        <dbReference type="SAM" id="MobiDB-lite"/>
    </source>
</evidence>
<proteinExistence type="predicted"/>
<evidence type="ECO:0000313" key="2">
    <source>
        <dbReference type="EMBL" id="KAF2496866.1"/>
    </source>
</evidence>
<evidence type="ECO:0000313" key="3">
    <source>
        <dbReference type="Proteomes" id="UP000799750"/>
    </source>
</evidence>
<feature type="region of interest" description="Disordered" evidence="1">
    <location>
        <begin position="314"/>
        <end position="474"/>
    </location>
</feature>
<feature type="region of interest" description="Disordered" evidence="1">
    <location>
        <begin position="1"/>
        <end position="298"/>
    </location>
</feature>
<feature type="compositionally biased region" description="Polar residues" evidence="1">
    <location>
        <begin position="47"/>
        <end position="59"/>
    </location>
</feature>
<feature type="compositionally biased region" description="Low complexity" evidence="1">
    <location>
        <begin position="216"/>
        <end position="231"/>
    </location>
</feature>
<reference evidence="2" key="1">
    <citation type="journal article" date="2020" name="Stud. Mycol.">
        <title>101 Dothideomycetes genomes: a test case for predicting lifestyles and emergence of pathogens.</title>
        <authorList>
            <person name="Haridas S."/>
            <person name="Albert R."/>
            <person name="Binder M."/>
            <person name="Bloem J."/>
            <person name="Labutti K."/>
            <person name="Salamov A."/>
            <person name="Andreopoulos B."/>
            <person name="Baker S."/>
            <person name="Barry K."/>
            <person name="Bills G."/>
            <person name="Bluhm B."/>
            <person name="Cannon C."/>
            <person name="Castanera R."/>
            <person name="Culley D."/>
            <person name="Daum C."/>
            <person name="Ezra D."/>
            <person name="Gonzalez J."/>
            <person name="Henrissat B."/>
            <person name="Kuo A."/>
            <person name="Liang C."/>
            <person name="Lipzen A."/>
            <person name="Lutzoni F."/>
            <person name="Magnuson J."/>
            <person name="Mondo S."/>
            <person name="Nolan M."/>
            <person name="Ohm R."/>
            <person name="Pangilinan J."/>
            <person name="Park H.-J."/>
            <person name="Ramirez L."/>
            <person name="Alfaro M."/>
            <person name="Sun H."/>
            <person name="Tritt A."/>
            <person name="Yoshinaga Y."/>
            <person name="Zwiers L.-H."/>
            <person name="Turgeon B."/>
            <person name="Goodwin S."/>
            <person name="Spatafora J."/>
            <person name="Crous P."/>
            <person name="Grigoriev I."/>
        </authorList>
    </citation>
    <scope>NUCLEOTIDE SEQUENCE</scope>
    <source>
        <strain evidence="2">CBS 269.34</strain>
    </source>
</reference>
<feature type="compositionally biased region" description="Low complexity" evidence="1">
    <location>
        <begin position="238"/>
        <end position="251"/>
    </location>
</feature>
<accession>A0A6A6QXA8</accession>
<dbReference type="EMBL" id="MU004187">
    <property type="protein sequence ID" value="KAF2496866.1"/>
    <property type="molecule type" value="Genomic_DNA"/>
</dbReference>
<feature type="compositionally biased region" description="Low complexity" evidence="1">
    <location>
        <begin position="261"/>
        <end position="278"/>
    </location>
</feature>
<feature type="compositionally biased region" description="Acidic residues" evidence="1">
    <location>
        <begin position="450"/>
        <end position="474"/>
    </location>
</feature>
<organism evidence="2 3">
    <name type="scientific">Lophium mytilinum</name>
    <dbReference type="NCBI Taxonomy" id="390894"/>
    <lineage>
        <taxon>Eukaryota</taxon>
        <taxon>Fungi</taxon>
        <taxon>Dikarya</taxon>
        <taxon>Ascomycota</taxon>
        <taxon>Pezizomycotina</taxon>
        <taxon>Dothideomycetes</taxon>
        <taxon>Pleosporomycetidae</taxon>
        <taxon>Mytilinidiales</taxon>
        <taxon>Mytilinidiaceae</taxon>
        <taxon>Lophium</taxon>
    </lineage>
</organism>
<gene>
    <name evidence="2" type="ORF">BU16DRAFT_560175</name>
</gene>